<protein>
    <submittedName>
        <fullName evidence="2">DUF3017 domain-containing protein</fullName>
    </submittedName>
</protein>
<proteinExistence type="predicted"/>
<keyword evidence="1" id="KW-0812">Transmembrane</keyword>
<organism evidence="2 3">
    <name type="scientific">Ornithinimicrobium pratense</name>
    <dbReference type="NCBI Taxonomy" id="2593973"/>
    <lineage>
        <taxon>Bacteria</taxon>
        <taxon>Bacillati</taxon>
        <taxon>Actinomycetota</taxon>
        <taxon>Actinomycetes</taxon>
        <taxon>Micrococcales</taxon>
        <taxon>Ornithinimicrobiaceae</taxon>
        <taxon>Ornithinimicrobium</taxon>
    </lineage>
</organism>
<evidence type="ECO:0000256" key="1">
    <source>
        <dbReference type="SAM" id="Phobius"/>
    </source>
</evidence>
<dbReference type="Pfam" id="PF11222">
    <property type="entry name" value="DUF3017"/>
    <property type="match status" value="1"/>
</dbReference>
<dbReference type="KEGG" id="serw:FY030_10790"/>
<dbReference type="Proteomes" id="UP000326546">
    <property type="component" value="Chromosome"/>
</dbReference>
<reference evidence="2 3" key="1">
    <citation type="submission" date="2019-09" db="EMBL/GenBank/DDBJ databases">
        <title>Serinicoccus pratensis sp. nov., isolated from meadow soil.</title>
        <authorList>
            <person name="Zhang W."/>
        </authorList>
    </citation>
    <scope>NUCLEOTIDE SEQUENCE [LARGE SCALE GENOMIC DNA]</scope>
    <source>
        <strain evidence="2 3">W204</strain>
    </source>
</reference>
<feature type="transmembrane region" description="Helical" evidence="1">
    <location>
        <begin position="35"/>
        <end position="55"/>
    </location>
</feature>
<keyword evidence="1" id="KW-1133">Transmembrane helix</keyword>
<sequence>MGAARQTQPLGVWWVGVAGLALSLLLLLGQNLRAYGVALGATLGVLALLRACLPARLTGGLSVRGRWVDVATLLVLGAAVALLATNLRQV</sequence>
<feature type="transmembrane region" description="Helical" evidence="1">
    <location>
        <begin position="12"/>
        <end position="29"/>
    </location>
</feature>
<gene>
    <name evidence="2" type="ORF">FY030_10790</name>
</gene>
<name>A0A5J6V892_9MICO</name>
<feature type="transmembrane region" description="Helical" evidence="1">
    <location>
        <begin position="67"/>
        <end position="87"/>
    </location>
</feature>
<accession>A0A5J6V892</accession>
<dbReference type="InterPro" id="IPR021385">
    <property type="entry name" value="DUF3017"/>
</dbReference>
<keyword evidence="3" id="KW-1185">Reference proteome</keyword>
<keyword evidence="1" id="KW-0472">Membrane</keyword>
<dbReference type="AlphaFoldDB" id="A0A5J6V892"/>
<evidence type="ECO:0000313" key="2">
    <source>
        <dbReference type="EMBL" id="QFG70290.1"/>
    </source>
</evidence>
<dbReference type="EMBL" id="CP044427">
    <property type="protein sequence ID" value="QFG70290.1"/>
    <property type="molecule type" value="Genomic_DNA"/>
</dbReference>
<evidence type="ECO:0000313" key="3">
    <source>
        <dbReference type="Proteomes" id="UP000326546"/>
    </source>
</evidence>